<feature type="region of interest" description="Disordered" evidence="1">
    <location>
        <begin position="248"/>
        <end position="323"/>
    </location>
</feature>
<feature type="compositionally biased region" description="Basic and acidic residues" evidence="1">
    <location>
        <begin position="312"/>
        <end position="323"/>
    </location>
</feature>
<feature type="region of interest" description="Disordered" evidence="1">
    <location>
        <begin position="165"/>
        <end position="201"/>
    </location>
</feature>
<dbReference type="EMBL" id="NKCK01000172">
    <property type="protein sequence ID" value="RSL94121.1"/>
    <property type="molecule type" value="Genomic_DNA"/>
</dbReference>
<sequence length="323" mass="36892">MEPTMELTEANLRCLNPNDIQTEVPETSVWHVTVSARGSWHTESVSDPDLQYLRDPVQRLRRYKFSVVNSIWRLVDQGPEGEAVFLKDELRLSRRDHFDVVMKDGTRATNDINFWKAKLQHFDEQWCRIDAKKQQGKAQQGKAPISNMYGPAADRIMAWIPEPPELTTNERIPNQESVSTQVKRTPSQAPGQVQRPEPQPILRGRKRALHDTAEANVPASKNLKLDCPLQRRRATMNRELRLLSTESTTLKNSRNAAAKASRRGARSIKEAANRQGPKRPPQPQRSPRTTVRDGRKEPELRRSVRIAAQEGRISRDTARIRPG</sequence>
<keyword evidence="3" id="KW-1185">Reference proteome</keyword>
<organism evidence="2 3">
    <name type="scientific">Fusarium oligoseptatum</name>
    <dbReference type="NCBI Taxonomy" id="2604345"/>
    <lineage>
        <taxon>Eukaryota</taxon>
        <taxon>Fungi</taxon>
        <taxon>Dikarya</taxon>
        <taxon>Ascomycota</taxon>
        <taxon>Pezizomycotina</taxon>
        <taxon>Sordariomycetes</taxon>
        <taxon>Hypocreomycetidae</taxon>
        <taxon>Hypocreales</taxon>
        <taxon>Nectriaceae</taxon>
        <taxon>Fusarium</taxon>
        <taxon>Fusarium solani species complex</taxon>
    </lineage>
</organism>
<feature type="compositionally biased region" description="Basic and acidic residues" evidence="1">
    <location>
        <begin position="290"/>
        <end position="302"/>
    </location>
</feature>
<name>A0A428SWD3_9HYPO</name>
<proteinExistence type="predicted"/>
<dbReference type="Proteomes" id="UP000287144">
    <property type="component" value="Unassembled WGS sequence"/>
</dbReference>
<feature type="compositionally biased region" description="Polar residues" evidence="1">
    <location>
        <begin position="166"/>
        <end position="191"/>
    </location>
</feature>
<dbReference type="AlphaFoldDB" id="A0A428SWD3"/>
<evidence type="ECO:0000256" key="1">
    <source>
        <dbReference type="SAM" id="MobiDB-lite"/>
    </source>
</evidence>
<comment type="caution">
    <text evidence="2">The sequence shown here is derived from an EMBL/GenBank/DDBJ whole genome shotgun (WGS) entry which is preliminary data.</text>
</comment>
<reference evidence="2 3" key="1">
    <citation type="submission" date="2017-06" db="EMBL/GenBank/DDBJ databases">
        <title>Comparative genomic analysis of Ambrosia Fusariam Clade fungi.</title>
        <authorList>
            <person name="Stajich J.E."/>
            <person name="Carrillo J."/>
            <person name="Kijimoto T."/>
            <person name="Eskalen A."/>
            <person name="O'Donnell K."/>
            <person name="Kasson M."/>
        </authorList>
    </citation>
    <scope>NUCLEOTIDE SEQUENCE [LARGE SCALE GENOMIC DNA]</scope>
    <source>
        <strain evidence="2 3">NRRL62579</strain>
    </source>
</reference>
<protein>
    <submittedName>
        <fullName evidence="2">Uncharacterized protein</fullName>
    </submittedName>
</protein>
<evidence type="ECO:0000313" key="2">
    <source>
        <dbReference type="EMBL" id="RSL94121.1"/>
    </source>
</evidence>
<gene>
    <name evidence="2" type="ORF">CEP52_012821</name>
</gene>
<evidence type="ECO:0000313" key="3">
    <source>
        <dbReference type="Proteomes" id="UP000287144"/>
    </source>
</evidence>
<accession>A0A428SWD3</accession>
<feature type="compositionally biased region" description="Low complexity" evidence="1">
    <location>
        <begin position="248"/>
        <end position="259"/>
    </location>
</feature>